<evidence type="ECO:0000256" key="4">
    <source>
        <dbReference type="ARBA" id="ARBA00022741"/>
    </source>
</evidence>
<dbReference type="InParanoid" id="A0A251T791"/>
<gene>
    <name evidence="9" type="ORF">HannXRQ_Chr11g0321411</name>
    <name evidence="8" type="ORF">HanXRQr2_Chr11g0467591</name>
</gene>
<dbReference type="InterPro" id="IPR027417">
    <property type="entry name" value="P-loop_NTPase"/>
</dbReference>
<dbReference type="Proteomes" id="UP000215914">
    <property type="component" value="Chromosome 11"/>
</dbReference>
<dbReference type="EMBL" id="MNCJ02000326">
    <property type="protein sequence ID" value="KAF5780044.1"/>
    <property type="molecule type" value="Genomic_DNA"/>
</dbReference>
<evidence type="ECO:0000256" key="1">
    <source>
        <dbReference type="ARBA" id="ARBA00004496"/>
    </source>
</evidence>
<evidence type="ECO:0000313" key="9">
    <source>
        <dbReference type="EMBL" id="OTG06629.1"/>
    </source>
</evidence>
<evidence type="ECO:0000256" key="3">
    <source>
        <dbReference type="ARBA" id="ARBA00022490"/>
    </source>
</evidence>
<dbReference type="InterPro" id="IPR003959">
    <property type="entry name" value="ATPase_AAA_core"/>
</dbReference>
<dbReference type="GO" id="GO:0005737">
    <property type="term" value="C:cytoplasm"/>
    <property type="evidence" value="ECO:0007669"/>
    <property type="project" value="UniProtKB-SubCell"/>
</dbReference>
<dbReference type="SUPFAM" id="SSF52540">
    <property type="entry name" value="P-loop containing nucleoside triphosphate hydrolases"/>
    <property type="match status" value="2"/>
</dbReference>
<dbReference type="GO" id="GO:0016887">
    <property type="term" value="F:ATP hydrolysis activity"/>
    <property type="evidence" value="ECO:0000318"/>
    <property type="project" value="GO_Central"/>
</dbReference>
<accession>A0A251T791</accession>
<dbReference type="OMA" id="PRINHGS"/>
<dbReference type="EMBL" id="CM007900">
    <property type="protein sequence ID" value="OTG06629.1"/>
    <property type="molecule type" value="Genomic_DNA"/>
</dbReference>
<feature type="domain" description="AAA+ ATPase" evidence="7">
    <location>
        <begin position="541"/>
        <end position="677"/>
    </location>
</feature>
<dbReference type="FunFam" id="3.40.50.300:FF:000365">
    <property type="entry name" value="Ribosome biogenesis ATPase RIX7"/>
    <property type="match status" value="1"/>
</dbReference>
<dbReference type="GO" id="GO:0005634">
    <property type="term" value="C:nucleus"/>
    <property type="evidence" value="ECO:0000318"/>
    <property type="project" value="GO_Central"/>
</dbReference>
<dbReference type="InterPro" id="IPR003960">
    <property type="entry name" value="ATPase_AAA_CS"/>
</dbReference>
<dbReference type="PROSITE" id="PS00674">
    <property type="entry name" value="AAA"/>
    <property type="match status" value="2"/>
</dbReference>
<keyword evidence="10" id="KW-1185">Reference proteome</keyword>
<evidence type="ECO:0000256" key="6">
    <source>
        <dbReference type="SAM" id="MobiDB-lite"/>
    </source>
</evidence>
<dbReference type="GO" id="GO:0005524">
    <property type="term" value="F:ATP binding"/>
    <property type="evidence" value="ECO:0007669"/>
    <property type="project" value="UniProtKB-KW"/>
</dbReference>
<feature type="compositionally biased region" description="Polar residues" evidence="6">
    <location>
        <begin position="105"/>
        <end position="116"/>
    </location>
</feature>
<keyword evidence="4" id="KW-0547">Nucleotide-binding</keyword>
<dbReference type="PANTHER" id="PTHR48470:SF1">
    <property type="entry name" value="CELL DIVISION CONTROL PROTEIN 48 C ISOFORM 1"/>
    <property type="match status" value="1"/>
</dbReference>
<dbReference type="Gene3D" id="1.10.8.60">
    <property type="match status" value="2"/>
</dbReference>
<evidence type="ECO:0000256" key="5">
    <source>
        <dbReference type="ARBA" id="ARBA00022840"/>
    </source>
</evidence>
<evidence type="ECO:0000313" key="10">
    <source>
        <dbReference type="Proteomes" id="UP000215914"/>
    </source>
</evidence>
<sequence>MGKAGKNKKSLMFEKILRHRVKETYGTSVPSIDKLIDGLRAKYPEYCRYRHQLFTRMVKQTLDVHNNNDKKRKLSANYEEDDDVMSQPSASKKAKKIEIRGRGTELQTEPSELESSSTHTVLSFENESQQFEPGFDFTKSMLRNKYSGSTIPKNKELELDLTKSMLRNKYKPKSVELELVTDRKVDFVIEDKTVKQDLVQKASSLSNDDNGVGTVGKDDGPLFKDLGGIDDVLDELNLKVIVPVYLPHVPRQIGVRPTTGILLHGPPGCGKTTLAHAIANETRLPFYKISAPELVSGVLGASEENLREWFAKAYRTAPSILFIDEIDAIASTRENLQRETERRMVTQLMICMDNTSKNKDGKRGHVLVIGATNRPDALDPALRRPGRFDREITLGVPDENARIKILSLLTQDIKLEGAFDLVKISRLTPGFVGADLEALVKEAGELAMKRFFHGRKLEQNEDRWRKDTTPEEMDNLSITMFDFEAAAKLVQPSSKREGFTSIPNVKWEDIGGLEMLRREFNEYLVKRIKNPDKDKANGLRLETGFLLYGPPGCGKTLIAKAVANEAGANFIHIQGPELKSKYVGESESKARIMFSRARTCAPCILFFDEVDALTTKRGTEGAWVVGGLLNQLLEELDGGDQRKGVYIIGATNRPEIMDQALLRPGRFGKLLYVPLPNQDERVLILKALSKNWRLNANVDLIAIARRCANFSGADLSKLMNEAARVASEENFSEIKHAHIEQELGKLRPTVSDKEKRHYDRLAKRFGAY</sequence>
<reference evidence="8 10" key="1">
    <citation type="journal article" date="2017" name="Nature">
        <title>The sunflower genome provides insights into oil metabolism, flowering and Asterid evolution.</title>
        <authorList>
            <person name="Badouin H."/>
            <person name="Gouzy J."/>
            <person name="Grassa C.J."/>
            <person name="Murat F."/>
            <person name="Staton S.E."/>
            <person name="Cottret L."/>
            <person name="Lelandais-Briere C."/>
            <person name="Owens G.L."/>
            <person name="Carrere S."/>
            <person name="Mayjonade B."/>
            <person name="Legrand L."/>
            <person name="Gill N."/>
            <person name="Kane N.C."/>
            <person name="Bowers J.E."/>
            <person name="Hubner S."/>
            <person name="Bellec A."/>
            <person name="Berard A."/>
            <person name="Berges H."/>
            <person name="Blanchet N."/>
            <person name="Boniface M.C."/>
            <person name="Brunel D."/>
            <person name="Catrice O."/>
            <person name="Chaidir N."/>
            <person name="Claudel C."/>
            <person name="Donnadieu C."/>
            <person name="Faraut T."/>
            <person name="Fievet G."/>
            <person name="Helmstetter N."/>
            <person name="King M."/>
            <person name="Knapp S.J."/>
            <person name="Lai Z."/>
            <person name="Le Paslier M.C."/>
            <person name="Lippi Y."/>
            <person name="Lorenzon L."/>
            <person name="Mandel J.R."/>
            <person name="Marage G."/>
            <person name="Marchand G."/>
            <person name="Marquand E."/>
            <person name="Bret-Mestries E."/>
            <person name="Morien E."/>
            <person name="Nambeesan S."/>
            <person name="Nguyen T."/>
            <person name="Pegot-Espagnet P."/>
            <person name="Pouilly N."/>
            <person name="Raftis F."/>
            <person name="Sallet E."/>
            <person name="Schiex T."/>
            <person name="Thomas J."/>
            <person name="Vandecasteele C."/>
            <person name="Vares D."/>
            <person name="Vear F."/>
            <person name="Vautrin S."/>
            <person name="Crespi M."/>
            <person name="Mangin B."/>
            <person name="Burke J.M."/>
            <person name="Salse J."/>
            <person name="Munos S."/>
            <person name="Vincourt P."/>
            <person name="Rieseberg L.H."/>
            <person name="Langlade N.B."/>
        </authorList>
    </citation>
    <scope>NUCLEOTIDE SEQUENCE [LARGE SCALE GENOMIC DNA]</scope>
    <source>
        <strain evidence="10">cv. SF193</strain>
        <tissue evidence="8">Leaves</tissue>
    </source>
</reference>
<dbReference type="GO" id="GO:0042254">
    <property type="term" value="P:ribosome biogenesis"/>
    <property type="evidence" value="ECO:0000318"/>
    <property type="project" value="GO_Central"/>
</dbReference>
<organism evidence="9 10">
    <name type="scientific">Helianthus annuus</name>
    <name type="common">Common sunflower</name>
    <dbReference type="NCBI Taxonomy" id="4232"/>
    <lineage>
        <taxon>Eukaryota</taxon>
        <taxon>Viridiplantae</taxon>
        <taxon>Streptophyta</taxon>
        <taxon>Embryophyta</taxon>
        <taxon>Tracheophyta</taxon>
        <taxon>Spermatophyta</taxon>
        <taxon>Magnoliopsida</taxon>
        <taxon>eudicotyledons</taxon>
        <taxon>Gunneridae</taxon>
        <taxon>Pentapetalae</taxon>
        <taxon>asterids</taxon>
        <taxon>campanulids</taxon>
        <taxon>Asterales</taxon>
        <taxon>Asteraceae</taxon>
        <taxon>Asteroideae</taxon>
        <taxon>Heliantheae alliance</taxon>
        <taxon>Heliantheae</taxon>
        <taxon>Helianthus</taxon>
    </lineage>
</organism>
<dbReference type="InterPro" id="IPR003593">
    <property type="entry name" value="AAA+_ATPase"/>
</dbReference>
<feature type="region of interest" description="Disordered" evidence="6">
    <location>
        <begin position="65"/>
        <end position="116"/>
    </location>
</feature>
<evidence type="ECO:0000259" key="7">
    <source>
        <dbReference type="SMART" id="SM00382"/>
    </source>
</evidence>
<dbReference type="GO" id="GO:1990275">
    <property type="term" value="F:preribosome binding"/>
    <property type="evidence" value="ECO:0000318"/>
    <property type="project" value="GO_Central"/>
</dbReference>
<dbReference type="PANTHER" id="PTHR48470">
    <property type="entry name" value="CELL DIVISION CONTROL PROTEIN 48 C ISOFORM 1"/>
    <property type="match status" value="1"/>
</dbReference>
<evidence type="ECO:0000256" key="2">
    <source>
        <dbReference type="ARBA" id="ARBA00006914"/>
    </source>
</evidence>
<dbReference type="FunFam" id="3.40.50.300:FF:000567">
    <property type="entry name" value="ATPase, AAA family protein"/>
    <property type="match status" value="1"/>
</dbReference>
<dbReference type="Gene3D" id="3.40.50.300">
    <property type="entry name" value="P-loop containing nucleotide triphosphate hydrolases"/>
    <property type="match status" value="2"/>
</dbReference>
<reference evidence="9" key="2">
    <citation type="submission" date="2017-02" db="EMBL/GenBank/DDBJ databases">
        <title>Sunflower complete genome.</title>
        <authorList>
            <person name="Langlade N."/>
            <person name="Munos S."/>
        </authorList>
    </citation>
    <scope>NUCLEOTIDE SEQUENCE [LARGE SCALE GENOMIC DNA]</scope>
    <source>
        <tissue evidence="9">Leaves</tissue>
    </source>
</reference>
<dbReference type="Pfam" id="PF00004">
    <property type="entry name" value="AAA"/>
    <property type="match status" value="2"/>
</dbReference>
<keyword evidence="5" id="KW-0067">ATP-binding</keyword>
<dbReference type="Gramene" id="mRNA:HanXRQr2_Chr11g0467591">
    <property type="protein sequence ID" value="mRNA:HanXRQr2_Chr11g0467591"/>
    <property type="gene ID" value="HanXRQr2_Chr11g0467591"/>
</dbReference>
<feature type="domain" description="AAA+ ATPase" evidence="7">
    <location>
        <begin position="257"/>
        <end position="398"/>
    </location>
</feature>
<dbReference type="STRING" id="4232.A0A251T791"/>
<protein>
    <submittedName>
        <fullName evidence="8">AAA+ ATPase domain, ATPase, AAA-type, core</fullName>
    </submittedName>
    <submittedName>
        <fullName evidence="9">Putative ATPase, AAA-type, core, P-loop containing nucleoside triphosphate hydrolase</fullName>
    </submittedName>
</protein>
<dbReference type="OrthoDB" id="27435at2759"/>
<keyword evidence="3" id="KW-0963">Cytoplasm</keyword>
<dbReference type="Pfam" id="PF17862">
    <property type="entry name" value="AAA_lid_3"/>
    <property type="match status" value="2"/>
</dbReference>
<dbReference type="AlphaFoldDB" id="A0A251T791"/>
<comment type="subcellular location">
    <subcellularLocation>
        <location evidence="1">Cytoplasm</location>
    </subcellularLocation>
</comment>
<dbReference type="InterPro" id="IPR041569">
    <property type="entry name" value="AAA_lid_3"/>
</dbReference>
<reference evidence="8" key="3">
    <citation type="submission" date="2020-06" db="EMBL/GenBank/DDBJ databases">
        <title>Helianthus annuus Genome sequencing and assembly Release 2.</title>
        <authorList>
            <person name="Gouzy J."/>
            <person name="Langlade N."/>
            <person name="Munos S."/>
        </authorList>
    </citation>
    <scope>NUCLEOTIDE SEQUENCE</scope>
    <source>
        <tissue evidence="8">Leaves</tissue>
    </source>
</reference>
<keyword evidence="9" id="KW-0378">Hydrolase</keyword>
<dbReference type="FunCoup" id="A0A251T791">
    <property type="interactions" value="4065"/>
</dbReference>
<dbReference type="SMART" id="SM00382">
    <property type="entry name" value="AAA"/>
    <property type="match status" value="2"/>
</dbReference>
<comment type="similarity">
    <text evidence="2">Belongs to the AAA ATPase family.</text>
</comment>
<name>A0A251T791_HELAN</name>
<evidence type="ECO:0000313" key="8">
    <source>
        <dbReference type="EMBL" id="KAF5780044.1"/>
    </source>
</evidence>
<proteinExistence type="inferred from homology"/>
<dbReference type="InterPro" id="IPR055278">
    <property type="entry name" value="CDC48c"/>
</dbReference>